<gene>
    <name evidence="1" type="ORF">EDEG_04237</name>
</gene>
<evidence type="ECO:0000313" key="2">
    <source>
        <dbReference type="Proteomes" id="UP000003163"/>
    </source>
</evidence>
<dbReference type="Proteomes" id="UP000003163">
    <property type="component" value="Unassembled WGS sequence"/>
</dbReference>
<reference evidence="1 2" key="1">
    <citation type="submission" date="2011-08" db="EMBL/GenBank/DDBJ databases">
        <authorList>
            <person name="Liu Z.J."/>
            <person name="Shi F.L."/>
            <person name="Lu J.Q."/>
            <person name="Li M."/>
            <person name="Wang Z.L."/>
        </authorList>
    </citation>
    <scope>NUCLEOTIDE SEQUENCE [LARGE SCALE GENOMIC DNA]</scope>
    <source>
        <strain evidence="1 2">USNM 41457</strain>
    </source>
</reference>
<proteinExistence type="predicted"/>
<accession>J9DA53</accession>
<comment type="caution">
    <text evidence="1">The sequence shown here is derived from an EMBL/GenBank/DDBJ whole genome shotgun (WGS) entry which is preliminary data.</text>
</comment>
<name>J9DA53_EDHAE</name>
<protein>
    <submittedName>
        <fullName evidence="1">Uncharacterized protein</fullName>
    </submittedName>
</protein>
<dbReference type="AlphaFoldDB" id="J9DA53"/>
<organism evidence="1 2">
    <name type="scientific">Edhazardia aedis (strain USNM 41457)</name>
    <name type="common">Microsporidian parasite</name>
    <dbReference type="NCBI Taxonomy" id="1003232"/>
    <lineage>
        <taxon>Eukaryota</taxon>
        <taxon>Fungi</taxon>
        <taxon>Fungi incertae sedis</taxon>
        <taxon>Microsporidia</taxon>
        <taxon>Edhazardia</taxon>
    </lineage>
</organism>
<evidence type="ECO:0000313" key="1">
    <source>
        <dbReference type="EMBL" id="EJW04394.1"/>
    </source>
</evidence>
<keyword evidence="2" id="KW-1185">Reference proteome</keyword>
<dbReference type="VEuPathDB" id="MicrosporidiaDB:EDEG_04237"/>
<dbReference type="HOGENOM" id="CLU_1986826_0_0_1"/>
<dbReference type="InParanoid" id="J9DA53"/>
<reference evidence="2" key="2">
    <citation type="submission" date="2015-07" db="EMBL/GenBank/DDBJ databases">
        <title>Contrasting host-pathogen interactions and genome evolution in two generalist and specialist microsporidian pathogens of mosquitoes.</title>
        <authorList>
            <consortium name="The Broad Institute Genomics Platform"/>
            <consortium name="The Broad Institute Genome Sequencing Center for Infectious Disease"/>
            <person name="Cuomo C.A."/>
            <person name="Sanscrainte N.D."/>
            <person name="Goldberg J.M."/>
            <person name="Heiman D."/>
            <person name="Young S."/>
            <person name="Zeng Q."/>
            <person name="Becnel J.J."/>
            <person name="Birren B.W."/>
        </authorList>
    </citation>
    <scope>NUCLEOTIDE SEQUENCE [LARGE SCALE GENOMIC DNA]</scope>
    <source>
        <strain evidence="2">USNM 41457</strain>
    </source>
</reference>
<dbReference type="EMBL" id="AFBI03001127">
    <property type="protein sequence ID" value="EJW04394.1"/>
    <property type="molecule type" value="Genomic_DNA"/>
</dbReference>
<sequence>FHIEKKLEKNIHKGISTNKKGWYIYTNTVENSDEIFLNFSKDKLIKKNLKLSQCSLNKISNVENGSNNEKTFENETYHLKSSFLSNFNNLEDSDIDLKTKNYFYKNFSLEQKKKKSNLNLVMTFLL</sequence>
<feature type="non-terminal residue" evidence="1">
    <location>
        <position position="1"/>
    </location>
</feature>